<dbReference type="InterPro" id="IPR013783">
    <property type="entry name" value="Ig-like_fold"/>
</dbReference>
<dbReference type="Pfam" id="PF17802">
    <property type="entry name" value="SpaA"/>
    <property type="match status" value="1"/>
</dbReference>
<dbReference type="AlphaFoldDB" id="A0A3E4GTK4"/>
<organism evidence="2 3">
    <name type="scientific">Coprococcus comes</name>
    <dbReference type="NCBI Taxonomy" id="410072"/>
    <lineage>
        <taxon>Bacteria</taxon>
        <taxon>Bacillati</taxon>
        <taxon>Bacillota</taxon>
        <taxon>Clostridia</taxon>
        <taxon>Lachnospirales</taxon>
        <taxon>Lachnospiraceae</taxon>
        <taxon>Coprococcus</taxon>
    </lineage>
</organism>
<comment type="caution">
    <text evidence="2">The sequence shown here is derived from an EMBL/GenBank/DDBJ whole genome shotgun (WGS) entry which is preliminary data.</text>
</comment>
<name>A0A3E4GTK4_9FIRM</name>
<feature type="domain" description="SpaA-like prealbumin fold" evidence="1">
    <location>
        <begin position="2"/>
        <end position="55"/>
    </location>
</feature>
<reference evidence="2 3" key="1">
    <citation type="submission" date="2018-08" db="EMBL/GenBank/DDBJ databases">
        <title>A genome reference for cultivated species of the human gut microbiota.</title>
        <authorList>
            <person name="Zou Y."/>
            <person name="Xue W."/>
            <person name="Luo G."/>
        </authorList>
    </citation>
    <scope>NUCLEOTIDE SEQUENCE [LARGE SCALE GENOMIC DNA]</scope>
    <source>
        <strain evidence="2 3">TM07-19</strain>
    </source>
</reference>
<dbReference type="Proteomes" id="UP000260655">
    <property type="component" value="Unassembled WGS sequence"/>
</dbReference>
<evidence type="ECO:0000313" key="2">
    <source>
        <dbReference type="EMBL" id="RGJ26261.1"/>
    </source>
</evidence>
<accession>A0A3E4GTK4</accession>
<dbReference type="InterPro" id="IPR041033">
    <property type="entry name" value="SpaA_PFL_dom_1"/>
</dbReference>
<evidence type="ECO:0000313" key="3">
    <source>
        <dbReference type="Proteomes" id="UP000260655"/>
    </source>
</evidence>
<evidence type="ECO:0000259" key="1">
    <source>
        <dbReference type="Pfam" id="PF17802"/>
    </source>
</evidence>
<sequence length="119" mass="13762">MAKLVTGKEGTVSLYNLPIGFYYLKETDVGNHHFVLDPEAKEFEIKYQGQEVAVDYVSMELENKRQKIRICPYQTIQRNERTSTGCGSWAVCRGRYIRPHRGSDCKGRRVSCESRIGRR</sequence>
<dbReference type="EMBL" id="QSOV01000001">
    <property type="protein sequence ID" value="RGJ26261.1"/>
    <property type="molecule type" value="Genomic_DNA"/>
</dbReference>
<dbReference type="Gene3D" id="2.60.40.10">
    <property type="entry name" value="Immunoglobulins"/>
    <property type="match status" value="1"/>
</dbReference>
<proteinExistence type="predicted"/>
<gene>
    <name evidence="2" type="ORF">DXD67_00325</name>
</gene>
<protein>
    <recommendedName>
        <fullName evidence="1">SpaA-like prealbumin fold domain-containing protein</fullName>
    </recommendedName>
</protein>